<dbReference type="Proteomes" id="UP000270697">
    <property type="component" value="Unassembled WGS sequence"/>
</dbReference>
<dbReference type="Proteomes" id="UP000199398">
    <property type="component" value="Unassembled WGS sequence"/>
</dbReference>
<reference evidence="2 5" key="2">
    <citation type="submission" date="2018-10" db="EMBL/GenBank/DDBJ databases">
        <title>Sequencing the genomes of 1000 actinobacteria strains.</title>
        <authorList>
            <person name="Klenk H.-P."/>
        </authorList>
    </citation>
    <scope>NUCLEOTIDE SEQUENCE [LARGE SCALE GENOMIC DNA]</scope>
    <source>
        <strain evidence="2 5">DSM 45119</strain>
    </source>
</reference>
<proteinExistence type="predicted"/>
<accession>A0A1I4YK46</accession>
<feature type="region of interest" description="Disordered" evidence="1">
    <location>
        <begin position="20"/>
        <end position="52"/>
    </location>
</feature>
<feature type="region of interest" description="Disordered" evidence="1">
    <location>
        <begin position="136"/>
        <end position="160"/>
    </location>
</feature>
<dbReference type="AlphaFoldDB" id="A0A1I4YK46"/>
<dbReference type="EMBL" id="FOUP01000004">
    <property type="protein sequence ID" value="SFN38392.1"/>
    <property type="molecule type" value="Genomic_DNA"/>
</dbReference>
<name>A0A1I4YK46_9PSEU</name>
<sequence>MTWRVARSLETLRQQFNTAFPARSKASDGGIGDTNHQNRTSDHNPWAGPAPDGRRLVTARDFTHDPAAGLDIDRITDELAASRDPRIKYLIANGLILDTRPGFNPWRWTPYRGANPHRKHFHISVHSDVALADDPRPWNLPSLTRSPAPPPAQEGPDLTPEENHMLRDILQQLTGSRIPGQFPGWPSFVDGTTQLTPVDTIRHVDKHVIELRDELARQAETLHGIVTALGTIPDTVRAVLADATVNVVVNVQGAPRV</sequence>
<evidence type="ECO:0000256" key="1">
    <source>
        <dbReference type="SAM" id="MobiDB-lite"/>
    </source>
</evidence>
<dbReference type="OrthoDB" id="7671932at2"/>
<dbReference type="EMBL" id="RBXX01000002">
    <property type="protein sequence ID" value="RKT82710.1"/>
    <property type="molecule type" value="Genomic_DNA"/>
</dbReference>
<organism evidence="3 4">
    <name type="scientific">Saccharopolyspora antimicrobica</name>
    <dbReference type="NCBI Taxonomy" id="455193"/>
    <lineage>
        <taxon>Bacteria</taxon>
        <taxon>Bacillati</taxon>
        <taxon>Actinomycetota</taxon>
        <taxon>Actinomycetes</taxon>
        <taxon>Pseudonocardiales</taxon>
        <taxon>Pseudonocardiaceae</taxon>
        <taxon>Saccharopolyspora</taxon>
    </lineage>
</organism>
<dbReference type="RefSeq" id="WP_093151993.1">
    <property type="nucleotide sequence ID" value="NZ_FOUP01000004.1"/>
</dbReference>
<evidence type="ECO:0000313" key="4">
    <source>
        <dbReference type="Proteomes" id="UP000199398"/>
    </source>
</evidence>
<dbReference type="STRING" id="455193.SAMN05421805_104181"/>
<protein>
    <submittedName>
        <fullName evidence="3">Uncharacterized protein</fullName>
    </submittedName>
</protein>
<keyword evidence="5" id="KW-1185">Reference proteome</keyword>
<evidence type="ECO:0000313" key="5">
    <source>
        <dbReference type="Proteomes" id="UP000270697"/>
    </source>
</evidence>
<gene>
    <name evidence="2" type="ORF">ATL45_0965</name>
    <name evidence="3" type="ORF">SAMN05421805_104181</name>
</gene>
<reference evidence="3 4" key="1">
    <citation type="submission" date="2016-10" db="EMBL/GenBank/DDBJ databases">
        <authorList>
            <person name="de Groot N.N."/>
        </authorList>
    </citation>
    <scope>NUCLEOTIDE SEQUENCE [LARGE SCALE GENOMIC DNA]</scope>
    <source>
        <strain evidence="3 4">CPCC 201259</strain>
    </source>
</reference>
<evidence type="ECO:0000313" key="2">
    <source>
        <dbReference type="EMBL" id="RKT82710.1"/>
    </source>
</evidence>
<evidence type="ECO:0000313" key="3">
    <source>
        <dbReference type="EMBL" id="SFN38392.1"/>
    </source>
</evidence>